<dbReference type="KEGG" id="mflu:HZU40_23965"/>
<proteinExistence type="predicted"/>
<dbReference type="InterPro" id="IPR000836">
    <property type="entry name" value="PRTase_dom"/>
</dbReference>
<sequence length="222" mass="23859">MRKTLRRTAAPGRFADRRDAGRVLAGHLSPYRGRTDLLVLGLARGGVPVGWEVAAHLNAPLDAFLVRKLGVPDWTELAMGALASGGGLVLNRDLMDKLRVTEEQLQETIRAETAELHRREWAYRGNRPPPDIEGRTVILVDDGLATGASMFAAVRAVRAGGPAAVVVAVPVGSDSTCRALRAEADAVICACSPPDFSAVGQVFDDFRQTSDDEVRRLLATRP</sequence>
<dbReference type="EMBL" id="CP059894">
    <property type="protein sequence ID" value="QNJ91245.1"/>
    <property type="molecule type" value="Genomic_DNA"/>
</dbReference>
<dbReference type="AlphaFoldDB" id="A0A7G8PA79"/>
<evidence type="ECO:0000313" key="3">
    <source>
        <dbReference type="Proteomes" id="UP000515498"/>
    </source>
</evidence>
<dbReference type="Pfam" id="PF00156">
    <property type="entry name" value="Pribosyltran"/>
    <property type="match status" value="1"/>
</dbReference>
<reference evidence="2 3" key="1">
    <citation type="submission" date="2020-07" db="EMBL/GenBank/DDBJ databases">
        <title>Draft genome sequence of four isobutane-metabolizing strains capable of cometabolically degrading diverse ether contaminants.</title>
        <authorList>
            <person name="Chen W."/>
            <person name="Faulkner N."/>
            <person name="Smith C."/>
            <person name="Hyman M."/>
        </authorList>
    </citation>
    <scope>NUCLEOTIDE SEQUENCE [LARGE SCALE GENOMIC DNA]</scope>
    <source>
        <strain evidence="2 3">2A</strain>
    </source>
</reference>
<gene>
    <name evidence="2" type="ORF">HZU40_23965</name>
</gene>
<dbReference type="GO" id="GO:0016757">
    <property type="term" value="F:glycosyltransferase activity"/>
    <property type="evidence" value="ECO:0007669"/>
    <property type="project" value="UniProtKB-KW"/>
</dbReference>
<dbReference type="RefSeq" id="WP_187096049.1">
    <property type="nucleotide sequence ID" value="NZ_CP059894.1"/>
</dbReference>
<evidence type="ECO:0000313" key="2">
    <source>
        <dbReference type="EMBL" id="QNJ91245.1"/>
    </source>
</evidence>
<accession>A0A7G8PA79</accession>
<dbReference type="InterPro" id="IPR029057">
    <property type="entry name" value="PRTase-like"/>
</dbReference>
<dbReference type="Gene3D" id="3.30.1310.20">
    <property type="entry name" value="PRTase-like"/>
    <property type="match status" value="1"/>
</dbReference>
<keyword evidence="2" id="KW-0808">Transferase</keyword>
<keyword evidence="2" id="KW-0328">Glycosyltransferase</keyword>
<evidence type="ECO:0000259" key="1">
    <source>
        <dbReference type="Pfam" id="PF00156"/>
    </source>
</evidence>
<dbReference type="SUPFAM" id="SSF53271">
    <property type="entry name" value="PRTase-like"/>
    <property type="match status" value="1"/>
</dbReference>
<name>A0A7G8PA79_9MYCO</name>
<dbReference type="Proteomes" id="UP000515498">
    <property type="component" value="Chromosome"/>
</dbReference>
<protein>
    <submittedName>
        <fullName evidence="2">Phosphoribosyltransferase</fullName>
    </submittedName>
</protein>
<feature type="domain" description="Phosphoribosyltransferase" evidence="1">
    <location>
        <begin position="32"/>
        <end position="196"/>
    </location>
</feature>
<organism evidence="2 3">
    <name type="scientific">Mycolicibacterium fluoranthenivorans</name>
    <dbReference type="NCBI Taxonomy" id="258505"/>
    <lineage>
        <taxon>Bacteria</taxon>
        <taxon>Bacillati</taxon>
        <taxon>Actinomycetota</taxon>
        <taxon>Actinomycetes</taxon>
        <taxon>Mycobacteriales</taxon>
        <taxon>Mycobacteriaceae</taxon>
        <taxon>Mycolicibacterium</taxon>
    </lineage>
</organism>
<dbReference type="Gene3D" id="3.40.50.2020">
    <property type="match status" value="1"/>
</dbReference>
<dbReference type="CDD" id="cd06223">
    <property type="entry name" value="PRTases_typeI"/>
    <property type="match status" value="1"/>
</dbReference>